<dbReference type="AlphaFoldDB" id="A0A8T0EM59"/>
<accession>A0A8T0EM59</accession>
<evidence type="ECO:0000313" key="1">
    <source>
        <dbReference type="EMBL" id="KAF8776942.1"/>
    </source>
</evidence>
<reference evidence="1" key="1">
    <citation type="journal article" date="2020" name="bioRxiv">
        <title>Chromosome-level reference genome of the European wasp spider Argiope bruennichi: a resource for studies on range expansion and evolutionary adaptation.</title>
        <authorList>
            <person name="Sheffer M.M."/>
            <person name="Hoppe A."/>
            <person name="Krehenwinkel H."/>
            <person name="Uhl G."/>
            <person name="Kuss A.W."/>
            <person name="Jensen L."/>
            <person name="Jensen C."/>
            <person name="Gillespie R.G."/>
            <person name="Hoff K.J."/>
            <person name="Prost S."/>
        </authorList>
    </citation>
    <scope>NUCLEOTIDE SEQUENCE</scope>
</reference>
<comment type="caution">
    <text evidence="1">The sequence shown here is derived from an EMBL/GenBank/DDBJ whole genome shotgun (WGS) entry which is preliminary data.</text>
</comment>
<organism evidence="1 2">
    <name type="scientific">Argiope bruennichi</name>
    <name type="common">Wasp spider</name>
    <name type="synonym">Aranea bruennichi</name>
    <dbReference type="NCBI Taxonomy" id="94029"/>
    <lineage>
        <taxon>Eukaryota</taxon>
        <taxon>Metazoa</taxon>
        <taxon>Ecdysozoa</taxon>
        <taxon>Arthropoda</taxon>
        <taxon>Chelicerata</taxon>
        <taxon>Arachnida</taxon>
        <taxon>Araneae</taxon>
        <taxon>Araneomorphae</taxon>
        <taxon>Entelegynae</taxon>
        <taxon>Araneoidea</taxon>
        <taxon>Araneidae</taxon>
        <taxon>Argiope</taxon>
    </lineage>
</organism>
<gene>
    <name evidence="1" type="ORF">HNY73_013876</name>
</gene>
<sequence>MNEFKKRDNGCQISMDHKPNNAKIDAWTSIDETLLPLHEEESDSNFNIDEALTLPQPEPATIQITLNPFLNPFSEYMIFDDPLAHLEMTEQDELTACAEWIMKHQAFF</sequence>
<dbReference type="EMBL" id="JABXBU010002072">
    <property type="protein sequence ID" value="KAF8776942.1"/>
    <property type="molecule type" value="Genomic_DNA"/>
</dbReference>
<proteinExistence type="predicted"/>
<keyword evidence="2" id="KW-1185">Reference proteome</keyword>
<dbReference type="Proteomes" id="UP000807504">
    <property type="component" value="Unassembled WGS sequence"/>
</dbReference>
<reference evidence="1" key="2">
    <citation type="submission" date="2020-06" db="EMBL/GenBank/DDBJ databases">
        <authorList>
            <person name="Sheffer M."/>
        </authorList>
    </citation>
    <scope>NUCLEOTIDE SEQUENCE</scope>
</reference>
<protein>
    <submittedName>
        <fullName evidence="1">Uncharacterized protein</fullName>
    </submittedName>
</protein>
<name>A0A8T0EM59_ARGBR</name>
<evidence type="ECO:0000313" key="2">
    <source>
        <dbReference type="Proteomes" id="UP000807504"/>
    </source>
</evidence>